<dbReference type="InterPro" id="IPR006059">
    <property type="entry name" value="SBP"/>
</dbReference>
<dbReference type="PANTHER" id="PTHR43649:SF33">
    <property type="entry name" value="POLYGALACTURONAN_RHAMNOGALACTURONAN-BINDING PROTEIN YTCQ"/>
    <property type="match status" value="1"/>
</dbReference>
<dbReference type="Pfam" id="PF01547">
    <property type="entry name" value="SBP_bac_1"/>
    <property type="match status" value="1"/>
</dbReference>
<dbReference type="AlphaFoldDB" id="A0A078KLT5"/>
<dbReference type="PANTHER" id="PTHR43649">
    <property type="entry name" value="ARABINOSE-BINDING PROTEIN-RELATED"/>
    <property type="match status" value="1"/>
</dbReference>
<keyword evidence="1" id="KW-1003">Cell membrane</keyword>
<reference evidence="7" key="1">
    <citation type="submission" date="2014-07" db="EMBL/GenBank/DDBJ databases">
        <authorList>
            <person name="Wibberg D."/>
        </authorList>
    </citation>
    <scope>NUCLEOTIDE SEQUENCE [LARGE SCALE GENOMIC DNA]</scope>
    <source>
        <strain evidence="7">DG5</strain>
    </source>
</reference>
<evidence type="ECO:0000313" key="7">
    <source>
        <dbReference type="Proteomes" id="UP000032431"/>
    </source>
</evidence>
<dbReference type="OrthoDB" id="1929810at2"/>
<sequence>MKKAAALAVLAVIAFFAVVFSTFYGINDTKATQNSESKSKIKLTFMNSWGGYDTKASVVEQLFDEFQEKEKNTEIVNQTLSGDDFLPTIKEKFATGSQPDVFGLWPGSDIRTLIKAGKVADLTNLITSDPKWYNSFDTSMWPQVMQNGKIYGLPVEITFEGLFINKDLFDRYNVKVPENYEDLKKAIVTFKNNNIIPIAYNCKPEGSYLYQNIVMSLDGKNVENPFINGKIRDSYIKAMYIMRELRELGAFPNDNECFTMESNARDDLFLQKKAAMIVQGSWFVDKCKTDTVELVPFPRMTENSPNAAVYCLGCGTFYMSQKAWNDPVKKEAAIKLLRFLTSKEACEKLAVQSDMISCVKLDESKIKYNKLTKSGIKMVNDASVLVGAPDSYITRSVWESVIIRNFPDMLCNKISPEELWNMAIEAGAEEK</sequence>
<gene>
    <name evidence="6" type="ORF">CCDG5_0294</name>
</gene>
<dbReference type="EMBL" id="LM995447">
    <property type="protein sequence ID" value="CDZ23437.1"/>
    <property type="molecule type" value="Genomic_DNA"/>
</dbReference>
<name>A0A078KLT5_9FIRM</name>
<keyword evidence="2" id="KW-0732">Signal</keyword>
<keyword evidence="4" id="KW-0564">Palmitate</keyword>
<proteinExistence type="predicted"/>
<accession>A0A078KLT5</accession>
<organism evidence="6 7">
    <name type="scientific">[Clostridium] cellulosi</name>
    <dbReference type="NCBI Taxonomy" id="29343"/>
    <lineage>
        <taxon>Bacteria</taxon>
        <taxon>Bacillati</taxon>
        <taxon>Bacillota</taxon>
        <taxon>Clostridia</taxon>
        <taxon>Eubacteriales</taxon>
        <taxon>Oscillospiraceae</taxon>
        <taxon>Oscillospiraceae incertae sedis</taxon>
    </lineage>
</organism>
<evidence type="ECO:0000256" key="2">
    <source>
        <dbReference type="ARBA" id="ARBA00022729"/>
    </source>
</evidence>
<evidence type="ECO:0000256" key="3">
    <source>
        <dbReference type="ARBA" id="ARBA00023136"/>
    </source>
</evidence>
<dbReference type="HOGENOM" id="CLU_031285_12_0_9"/>
<dbReference type="STRING" id="29343.CCDG5_0294"/>
<evidence type="ECO:0000256" key="5">
    <source>
        <dbReference type="ARBA" id="ARBA00023288"/>
    </source>
</evidence>
<dbReference type="Proteomes" id="UP000032431">
    <property type="component" value="Chromosome I"/>
</dbReference>
<dbReference type="InterPro" id="IPR050490">
    <property type="entry name" value="Bact_solute-bd_prot1"/>
</dbReference>
<dbReference type="SUPFAM" id="SSF53850">
    <property type="entry name" value="Periplasmic binding protein-like II"/>
    <property type="match status" value="1"/>
</dbReference>
<evidence type="ECO:0000313" key="6">
    <source>
        <dbReference type="EMBL" id="CDZ23437.1"/>
    </source>
</evidence>
<dbReference type="PATRIC" id="fig|29343.3.peg.308"/>
<keyword evidence="7" id="KW-1185">Reference proteome</keyword>
<evidence type="ECO:0000256" key="1">
    <source>
        <dbReference type="ARBA" id="ARBA00022475"/>
    </source>
</evidence>
<evidence type="ECO:0000256" key="4">
    <source>
        <dbReference type="ARBA" id="ARBA00023139"/>
    </source>
</evidence>
<keyword evidence="3" id="KW-0472">Membrane</keyword>
<dbReference type="KEGG" id="ccel:CCDG5_0294"/>
<protein>
    <submittedName>
        <fullName evidence="6">Family 1 extracellular solute-binding protein</fullName>
    </submittedName>
</protein>
<dbReference type="Gene3D" id="3.40.190.10">
    <property type="entry name" value="Periplasmic binding protein-like II"/>
    <property type="match status" value="2"/>
</dbReference>
<keyword evidence="5" id="KW-0449">Lipoprotein</keyword>